<dbReference type="PANTHER" id="PTHR46696">
    <property type="entry name" value="P450, PUTATIVE (EUROFUNG)-RELATED"/>
    <property type="match status" value="1"/>
</dbReference>
<dbReference type="EMBL" id="MWQA01000001">
    <property type="protein sequence ID" value="ORC06889.1"/>
    <property type="molecule type" value="Genomic_DNA"/>
</dbReference>
<evidence type="ECO:0000256" key="7">
    <source>
        <dbReference type="RuleBase" id="RU000461"/>
    </source>
</evidence>
<dbReference type="InterPro" id="IPR017972">
    <property type="entry name" value="Cyt_P450_CS"/>
</dbReference>
<evidence type="ECO:0000313" key="10">
    <source>
        <dbReference type="Proteomes" id="UP000192335"/>
    </source>
</evidence>
<dbReference type="PANTHER" id="PTHR46696:SF1">
    <property type="entry name" value="CYTOCHROME P450 YJIB-RELATED"/>
    <property type="match status" value="1"/>
</dbReference>
<dbReference type="InterPro" id="IPR001128">
    <property type="entry name" value="Cyt_P450"/>
</dbReference>
<organism evidence="9 10">
    <name type="scientific">Mycobacterium persicum</name>
    <dbReference type="NCBI Taxonomy" id="1487726"/>
    <lineage>
        <taxon>Bacteria</taxon>
        <taxon>Bacillati</taxon>
        <taxon>Actinomycetota</taxon>
        <taxon>Actinomycetes</taxon>
        <taxon>Mycobacteriales</taxon>
        <taxon>Mycobacteriaceae</taxon>
        <taxon>Mycobacterium</taxon>
    </lineage>
</organism>
<reference evidence="9 10" key="1">
    <citation type="submission" date="2017-02" db="EMBL/GenBank/DDBJ databases">
        <title>Mycobacterium kansasii genomes.</title>
        <authorList>
            <person name="Borowka P."/>
            <person name="Strapagiel D."/>
            <person name="Marciniak B."/>
            <person name="Lach J."/>
            <person name="Bakula Z."/>
            <person name="Van Ingen J."/>
            <person name="Safianowska A."/>
            <person name="Brzostek A."/>
            <person name="Dziadek J."/>
            <person name="Jagielski T."/>
        </authorList>
    </citation>
    <scope>NUCLEOTIDE SEQUENCE [LARGE SCALE GENOMIC DNA]</scope>
    <source>
        <strain evidence="9 10">12MK</strain>
    </source>
</reference>
<feature type="region of interest" description="Disordered" evidence="8">
    <location>
        <begin position="74"/>
        <end position="106"/>
    </location>
</feature>
<comment type="similarity">
    <text evidence="1 7">Belongs to the cytochrome P450 family.</text>
</comment>
<dbReference type="GO" id="GO:0020037">
    <property type="term" value="F:heme binding"/>
    <property type="evidence" value="ECO:0007669"/>
    <property type="project" value="InterPro"/>
</dbReference>
<dbReference type="Proteomes" id="UP000192335">
    <property type="component" value="Unassembled WGS sequence"/>
</dbReference>
<evidence type="ECO:0000256" key="1">
    <source>
        <dbReference type="ARBA" id="ARBA00010617"/>
    </source>
</evidence>
<keyword evidence="4 7" id="KW-0560">Oxidoreductase</keyword>
<dbReference type="PRINTS" id="PR00359">
    <property type="entry name" value="BP450"/>
</dbReference>
<keyword evidence="3 7" id="KW-0479">Metal-binding</keyword>
<keyword evidence="2 7" id="KW-0349">Heme</keyword>
<evidence type="ECO:0000256" key="5">
    <source>
        <dbReference type="ARBA" id="ARBA00023004"/>
    </source>
</evidence>
<dbReference type="Pfam" id="PF00067">
    <property type="entry name" value="p450"/>
    <property type="match status" value="1"/>
</dbReference>
<evidence type="ECO:0000313" key="9">
    <source>
        <dbReference type="EMBL" id="ORC06889.1"/>
    </source>
</evidence>
<dbReference type="GO" id="GO:0004497">
    <property type="term" value="F:monooxygenase activity"/>
    <property type="evidence" value="ECO:0007669"/>
    <property type="project" value="UniProtKB-KW"/>
</dbReference>
<evidence type="ECO:0000256" key="6">
    <source>
        <dbReference type="ARBA" id="ARBA00023033"/>
    </source>
</evidence>
<keyword evidence="5 7" id="KW-0408">Iron</keyword>
<dbReference type="SUPFAM" id="SSF48264">
    <property type="entry name" value="Cytochrome P450"/>
    <property type="match status" value="1"/>
</dbReference>
<evidence type="ECO:0000256" key="4">
    <source>
        <dbReference type="ARBA" id="ARBA00023002"/>
    </source>
</evidence>
<dbReference type="Gene3D" id="1.10.630.10">
    <property type="entry name" value="Cytochrome P450"/>
    <property type="match status" value="1"/>
</dbReference>
<name>A0A8E2LMX4_9MYCO</name>
<dbReference type="InterPro" id="IPR002397">
    <property type="entry name" value="Cyt_P450_B"/>
</dbReference>
<gene>
    <name evidence="9" type="ORF">B4U45_09945</name>
</gene>
<dbReference type="AlphaFoldDB" id="A0A8E2LMX4"/>
<evidence type="ECO:0000256" key="2">
    <source>
        <dbReference type="ARBA" id="ARBA00022617"/>
    </source>
</evidence>
<dbReference type="GO" id="GO:0005506">
    <property type="term" value="F:iron ion binding"/>
    <property type="evidence" value="ECO:0007669"/>
    <property type="project" value="InterPro"/>
</dbReference>
<keyword evidence="6 7" id="KW-0503">Monooxygenase</keyword>
<evidence type="ECO:0008006" key="11">
    <source>
        <dbReference type="Google" id="ProtNLM"/>
    </source>
</evidence>
<dbReference type="GO" id="GO:0016705">
    <property type="term" value="F:oxidoreductase activity, acting on paired donors, with incorporation or reduction of molecular oxygen"/>
    <property type="evidence" value="ECO:0007669"/>
    <property type="project" value="InterPro"/>
</dbReference>
<evidence type="ECO:0000256" key="3">
    <source>
        <dbReference type="ARBA" id="ARBA00022723"/>
    </source>
</evidence>
<dbReference type="InterPro" id="IPR036396">
    <property type="entry name" value="Cyt_P450_sf"/>
</dbReference>
<accession>A0A8E2LMX4</accession>
<evidence type="ECO:0000256" key="8">
    <source>
        <dbReference type="SAM" id="MobiDB-lite"/>
    </source>
</evidence>
<proteinExistence type="inferred from homology"/>
<sequence>MLLRKGGRSGNRSLWCAANRDPAVYADPERLDVTRQGPAPTLTFGGGMHCCLGAQLARIELAEALTVITRRIPQAHRCGPRDTPASDRGPRSGNTARAHGRVERRA</sequence>
<comment type="caution">
    <text evidence="9">The sequence shown here is derived from an EMBL/GenBank/DDBJ whole genome shotgun (WGS) entry which is preliminary data.</text>
</comment>
<dbReference type="PROSITE" id="PS00086">
    <property type="entry name" value="CYTOCHROME_P450"/>
    <property type="match status" value="1"/>
</dbReference>
<protein>
    <recommendedName>
        <fullName evidence="11">Cytochrome P450</fullName>
    </recommendedName>
</protein>